<evidence type="ECO:0000313" key="2">
    <source>
        <dbReference type="EMBL" id="AVK02572.1"/>
    </source>
</evidence>
<sequence>MARLIRSLVGLGQSARAKAYASKVAELQEDIEKAEAKANVEKEEREAAGHIEPDGNADPLDTLPEEAVA</sequence>
<name>A0A2R3IKW2_9PSED</name>
<dbReference type="Proteomes" id="UP000238390">
    <property type="component" value="Plasmid unnamed3"/>
</dbReference>
<feature type="region of interest" description="Disordered" evidence="1">
    <location>
        <begin position="35"/>
        <end position="69"/>
    </location>
</feature>
<geneLocation type="plasmid" evidence="2 3">
    <name>unnamed3</name>
</geneLocation>
<keyword evidence="2" id="KW-0614">Plasmid</keyword>
<accession>A0A2R3IKW2</accession>
<keyword evidence="3" id="KW-1185">Reference proteome</keyword>
<reference evidence="2 3" key="1">
    <citation type="submission" date="2018-02" db="EMBL/GenBank/DDBJ databases">
        <title>FDA/CDC Antimicrobial Resistant Isolate Bank Genome Sequencing.</title>
        <authorList>
            <person name="Benahmed F.H."/>
            <person name="Lutgring J.D."/>
            <person name="Yoo B."/>
            <person name="Machado M."/>
            <person name="Brown A."/>
            <person name="McAllister G."/>
            <person name="Perry A."/>
            <person name="Halpin A.L."/>
            <person name="Vavikolanu K."/>
            <person name="Ott S."/>
            <person name="Zhao X."/>
            <person name="Tallon L.J."/>
            <person name="Sadzewicz L."/>
            <person name="Aluvathingal J."/>
            <person name="Nadendla S."/>
            <person name="Voskania-kordi A."/>
            <person name="Simonyan V."/>
            <person name="Patel J."/>
            <person name="Shawar R.M."/>
        </authorList>
    </citation>
    <scope>NUCLEOTIDE SEQUENCE [LARGE SCALE GENOMIC DNA]</scope>
    <source>
        <strain evidence="2 3">AR_0356</strain>
        <plasmid evidence="2 3">unnamed3</plasmid>
    </source>
</reference>
<protein>
    <submittedName>
        <fullName evidence="2">Uncharacterized protein</fullName>
    </submittedName>
</protein>
<proteinExistence type="predicted"/>
<gene>
    <name evidence="2" type="ORF">CSB93_7114</name>
</gene>
<evidence type="ECO:0000313" key="3">
    <source>
        <dbReference type="Proteomes" id="UP000238390"/>
    </source>
</evidence>
<dbReference type="EMBL" id="CP027167">
    <property type="protein sequence ID" value="AVK02572.1"/>
    <property type="molecule type" value="Genomic_DNA"/>
</dbReference>
<feature type="compositionally biased region" description="Basic and acidic residues" evidence="1">
    <location>
        <begin position="35"/>
        <end position="53"/>
    </location>
</feature>
<evidence type="ECO:0000256" key="1">
    <source>
        <dbReference type="SAM" id="MobiDB-lite"/>
    </source>
</evidence>
<organism evidence="2 3">
    <name type="scientific">Pseudomonas paraeruginosa</name>
    <dbReference type="NCBI Taxonomy" id="2994495"/>
    <lineage>
        <taxon>Bacteria</taxon>
        <taxon>Pseudomonadati</taxon>
        <taxon>Pseudomonadota</taxon>
        <taxon>Gammaproteobacteria</taxon>
        <taxon>Pseudomonadales</taxon>
        <taxon>Pseudomonadaceae</taxon>
        <taxon>Pseudomonas</taxon>
    </lineage>
</organism>
<dbReference type="AlphaFoldDB" id="A0A2R3IKW2"/>